<dbReference type="InterPro" id="IPR011029">
    <property type="entry name" value="DEATH-like_dom_sf"/>
</dbReference>
<dbReference type="GO" id="GO:0042981">
    <property type="term" value="P:regulation of apoptotic process"/>
    <property type="evidence" value="ECO:0007669"/>
    <property type="project" value="InterPro"/>
</dbReference>
<dbReference type="PANTHER" id="PTHR46985">
    <property type="entry name" value="NACHT, LRR AND PYD DOMAINS-CONTAINING PROTEIN 1"/>
    <property type="match status" value="1"/>
</dbReference>
<evidence type="ECO:0000256" key="2">
    <source>
        <dbReference type="ARBA" id="ARBA00004123"/>
    </source>
</evidence>
<dbReference type="GO" id="GO:0005524">
    <property type="term" value="F:ATP binding"/>
    <property type="evidence" value="ECO:0007669"/>
    <property type="project" value="UniProtKB-KW"/>
</dbReference>
<evidence type="ECO:0000256" key="14">
    <source>
        <dbReference type="ARBA" id="ARBA00023242"/>
    </source>
</evidence>
<dbReference type="Pfam" id="PF23679">
    <property type="entry name" value="UPA-FIIND"/>
    <property type="match status" value="1"/>
</dbReference>
<dbReference type="InterPro" id="IPR004020">
    <property type="entry name" value="DAPIN"/>
</dbReference>
<dbReference type="InterPro" id="IPR032675">
    <property type="entry name" value="LRR_dom_sf"/>
</dbReference>
<dbReference type="PROSITE" id="PS50824">
    <property type="entry name" value="DAPIN"/>
    <property type="match status" value="1"/>
</dbReference>
<dbReference type="SMART" id="SM01289">
    <property type="entry name" value="PYRIN"/>
    <property type="match status" value="1"/>
</dbReference>
<dbReference type="PROSITE" id="PS50209">
    <property type="entry name" value="CARD"/>
    <property type="match status" value="1"/>
</dbReference>
<evidence type="ECO:0000256" key="6">
    <source>
        <dbReference type="ARBA" id="ARBA00022614"/>
    </source>
</evidence>
<gene>
    <name evidence="21" type="primary">NLRP1</name>
</gene>
<keyword evidence="9" id="KW-0378">Hydrolase</keyword>
<dbReference type="GO" id="GO:0016787">
    <property type="term" value="F:hydrolase activity"/>
    <property type="evidence" value="ECO:0007669"/>
    <property type="project" value="UniProtKB-KW"/>
</dbReference>
<evidence type="ECO:0000256" key="13">
    <source>
        <dbReference type="ARBA" id="ARBA00023233"/>
    </source>
</evidence>
<evidence type="ECO:0000259" key="16">
    <source>
        <dbReference type="PROSITE" id="PS50209"/>
    </source>
</evidence>
<dbReference type="SMART" id="SM00368">
    <property type="entry name" value="LRR_RI"/>
    <property type="match status" value="3"/>
</dbReference>
<dbReference type="Pfam" id="PF13553">
    <property type="entry name" value="FIIND"/>
    <property type="match status" value="1"/>
</dbReference>
<evidence type="ECO:0000313" key="21">
    <source>
        <dbReference type="RefSeq" id="XP_007935790.1"/>
    </source>
</evidence>
<dbReference type="PROSITE" id="PS50837">
    <property type="entry name" value="NACHT"/>
    <property type="match status" value="1"/>
</dbReference>
<dbReference type="SUPFAM" id="SSF52047">
    <property type="entry name" value="RNI-like"/>
    <property type="match status" value="1"/>
</dbReference>
<dbReference type="InterPro" id="IPR051249">
    <property type="entry name" value="NLRP_Inflammasome"/>
</dbReference>
<feature type="compositionally biased region" description="Basic and acidic residues" evidence="15">
    <location>
        <begin position="151"/>
        <end position="165"/>
    </location>
</feature>
<feature type="compositionally biased region" description="Polar residues" evidence="15">
    <location>
        <begin position="166"/>
        <end position="176"/>
    </location>
</feature>
<keyword evidence="10" id="KW-0067">ATP-binding</keyword>
<dbReference type="Gene3D" id="3.80.10.10">
    <property type="entry name" value="Ribonuclease Inhibitor"/>
    <property type="match status" value="1"/>
</dbReference>
<dbReference type="InterPro" id="IPR001315">
    <property type="entry name" value="CARD"/>
</dbReference>
<dbReference type="InterPro" id="IPR041075">
    <property type="entry name" value="NOD1/2_WH"/>
</dbReference>
<protein>
    <submittedName>
        <fullName evidence="21">NACHT, LRR and PYD domains-containing protein 1</fullName>
    </submittedName>
</protein>
<dbReference type="InterPro" id="IPR027417">
    <property type="entry name" value="P-loop_NTPase"/>
</dbReference>
<keyword evidence="5" id="KW-0399">Innate immunity</keyword>
<evidence type="ECO:0000256" key="1">
    <source>
        <dbReference type="ARBA" id="ARBA00004110"/>
    </source>
</evidence>
<dbReference type="OrthoDB" id="428577at2759"/>
<dbReference type="GO" id="GO:0006954">
    <property type="term" value="P:inflammatory response"/>
    <property type="evidence" value="ECO:0007669"/>
    <property type="project" value="UniProtKB-KW"/>
</dbReference>
<dbReference type="GeneID" id="103194233"/>
<dbReference type="CDD" id="cd08330">
    <property type="entry name" value="CARD_ASC_NALP1"/>
    <property type="match status" value="1"/>
</dbReference>
<dbReference type="Gene3D" id="3.40.50.300">
    <property type="entry name" value="P-loop containing nucleotide triphosphate hydrolases"/>
    <property type="match status" value="1"/>
</dbReference>
<dbReference type="GO" id="GO:0045087">
    <property type="term" value="P:innate immune response"/>
    <property type="evidence" value="ECO:0007669"/>
    <property type="project" value="UniProtKB-KW"/>
</dbReference>
<evidence type="ECO:0000256" key="12">
    <source>
        <dbReference type="ARBA" id="ARBA00023198"/>
    </source>
</evidence>
<evidence type="ECO:0000259" key="18">
    <source>
        <dbReference type="PROSITE" id="PS50837"/>
    </source>
</evidence>
<dbReference type="GO" id="GO:0005634">
    <property type="term" value="C:nucleus"/>
    <property type="evidence" value="ECO:0007669"/>
    <property type="project" value="UniProtKB-SubCell"/>
</dbReference>
<dbReference type="Pfam" id="PF00619">
    <property type="entry name" value="CARD"/>
    <property type="match status" value="1"/>
</dbReference>
<dbReference type="SUPFAM" id="SSF47986">
    <property type="entry name" value="DEATH domain"/>
    <property type="match status" value="2"/>
</dbReference>
<organism evidence="20 21">
    <name type="scientific">Orycteropus afer afer</name>
    <dbReference type="NCBI Taxonomy" id="1230840"/>
    <lineage>
        <taxon>Eukaryota</taxon>
        <taxon>Metazoa</taxon>
        <taxon>Chordata</taxon>
        <taxon>Craniata</taxon>
        <taxon>Vertebrata</taxon>
        <taxon>Euteleostomi</taxon>
        <taxon>Mammalia</taxon>
        <taxon>Eutheria</taxon>
        <taxon>Afrotheria</taxon>
        <taxon>Tubulidentata</taxon>
        <taxon>Orycteropodidae</taxon>
        <taxon>Orycteropus</taxon>
    </lineage>
</organism>
<keyword evidence="14" id="KW-0539">Nucleus</keyword>
<keyword evidence="20" id="KW-1185">Reference proteome</keyword>
<comment type="subcellular location">
    <subcellularLocation>
        <location evidence="1">Inflammasome</location>
    </subcellularLocation>
    <subcellularLocation>
        <location evidence="2">Nucleus</location>
    </subcellularLocation>
</comment>
<dbReference type="InterPro" id="IPR041267">
    <property type="entry name" value="NLRP_HD2"/>
</dbReference>
<dbReference type="RefSeq" id="XP_007935790.1">
    <property type="nucleotide sequence ID" value="XM_007937599.1"/>
</dbReference>
<keyword evidence="7" id="KW-0677">Repeat</keyword>
<feature type="domain" description="NACHT" evidence="18">
    <location>
        <begin position="236"/>
        <end position="545"/>
    </location>
</feature>
<dbReference type="FunFam" id="3.40.50.300:FF:000897">
    <property type="entry name" value="NLR family pyrin domain containing 1"/>
    <property type="match status" value="1"/>
</dbReference>
<dbReference type="InterPro" id="IPR025307">
    <property type="entry name" value="FIIND_dom"/>
</dbReference>
<evidence type="ECO:0000256" key="4">
    <source>
        <dbReference type="ARBA" id="ARBA00022490"/>
    </source>
</evidence>
<evidence type="ECO:0000259" key="17">
    <source>
        <dbReference type="PROSITE" id="PS50824"/>
    </source>
</evidence>
<feature type="domain" description="Pyrin" evidence="17">
    <location>
        <begin position="1"/>
        <end position="82"/>
    </location>
</feature>
<dbReference type="Pfam" id="PF02758">
    <property type="entry name" value="PYRIN"/>
    <property type="match status" value="1"/>
</dbReference>
<comment type="similarity">
    <text evidence="3">Belongs to the NLRP family.</text>
</comment>
<evidence type="ECO:0000256" key="11">
    <source>
        <dbReference type="ARBA" id="ARBA00022859"/>
    </source>
</evidence>
<dbReference type="InterPro" id="IPR007111">
    <property type="entry name" value="NACHT_NTPase"/>
</dbReference>
<evidence type="ECO:0000256" key="3">
    <source>
        <dbReference type="ARBA" id="ARBA00008665"/>
    </source>
</evidence>
<keyword evidence="12" id="KW-0395">Inflammatory response</keyword>
<dbReference type="PANTHER" id="PTHR46985:SF3">
    <property type="entry name" value="NACHT, LRR AND PYD DOMAINS-CONTAINING PROTEIN 1"/>
    <property type="match status" value="1"/>
</dbReference>
<feature type="region of interest" description="Disordered" evidence="15">
    <location>
        <begin position="852"/>
        <end position="880"/>
    </location>
</feature>
<dbReference type="CDD" id="cd08320">
    <property type="entry name" value="Pyrin_NALPs"/>
    <property type="match status" value="1"/>
</dbReference>
<evidence type="ECO:0000313" key="20">
    <source>
        <dbReference type="Proteomes" id="UP000694850"/>
    </source>
</evidence>
<evidence type="ECO:0000256" key="9">
    <source>
        <dbReference type="ARBA" id="ARBA00022801"/>
    </source>
</evidence>
<reference evidence="21" key="1">
    <citation type="submission" date="2025-08" db="UniProtKB">
        <authorList>
            <consortium name="RefSeq"/>
        </authorList>
    </citation>
    <scope>IDENTIFICATION</scope>
</reference>
<keyword evidence="8" id="KW-0547">Nucleotide-binding</keyword>
<dbReference type="PROSITE" id="PS51830">
    <property type="entry name" value="FIIND"/>
    <property type="match status" value="1"/>
</dbReference>
<name>A0A8B6ZJC9_ORYAF</name>
<dbReference type="Proteomes" id="UP000694850">
    <property type="component" value="Unplaced"/>
</dbReference>
<evidence type="ECO:0000256" key="10">
    <source>
        <dbReference type="ARBA" id="ARBA00022840"/>
    </source>
</evidence>
<dbReference type="SUPFAM" id="SSF52540">
    <property type="entry name" value="P-loop containing nucleoside triphosphate hydrolases"/>
    <property type="match status" value="1"/>
</dbReference>
<feature type="domain" description="CARD" evidence="16">
    <location>
        <begin position="1213"/>
        <end position="1296"/>
    </location>
</feature>
<dbReference type="CTD" id="22861"/>
<evidence type="ECO:0000259" key="19">
    <source>
        <dbReference type="PROSITE" id="PS51830"/>
    </source>
</evidence>
<feature type="compositionally biased region" description="Polar residues" evidence="15">
    <location>
        <begin position="99"/>
        <end position="115"/>
    </location>
</feature>
<dbReference type="FunFam" id="1.10.533.10:FF:000013">
    <property type="entry name" value="Apoptosis-associated speck-like protein containing a CARD"/>
    <property type="match status" value="1"/>
</dbReference>
<evidence type="ECO:0000256" key="7">
    <source>
        <dbReference type="ARBA" id="ARBA00022737"/>
    </source>
</evidence>
<accession>A0A8B6ZJC9</accession>
<dbReference type="Pfam" id="PF17779">
    <property type="entry name" value="WHD_NOD2"/>
    <property type="match status" value="1"/>
</dbReference>
<keyword evidence="11" id="KW-0391">Immunity</keyword>
<keyword evidence="13" id="KW-1271">Inflammasome</keyword>
<dbReference type="InterPro" id="IPR033516">
    <property type="entry name" value="CARD8/ASC/NALP1_CARD"/>
</dbReference>
<feature type="region of interest" description="Disordered" evidence="15">
    <location>
        <begin position="99"/>
        <end position="176"/>
    </location>
</feature>
<feature type="domain" description="FIIND" evidence="19">
    <location>
        <begin position="909"/>
        <end position="1192"/>
    </location>
</feature>
<proteinExistence type="inferred from homology"/>
<evidence type="ECO:0000256" key="8">
    <source>
        <dbReference type="ARBA" id="ARBA00022741"/>
    </source>
</evidence>
<keyword evidence="6" id="KW-0433">Leucine-rich repeat</keyword>
<dbReference type="Pfam" id="PF17776">
    <property type="entry name" value="NLRC4_HD2"/>
    <property type="match status" value="1"/>
</dbReference>
<dbReference type="Pfam" id="PF05729">
    <property type="entry name" value="NACHT"/>
    <property type="match status" value="1"/>
</dbReference>
<sequence>MAGRVQRQLAWYLEELSKEEMKEFLLRLPKEALGGGPHGASSAQAGGTEVASDLVAQCGEKTAWDLALRTWEKMGLSRLCSRAWAEVTLMSVLFTCSPAHNSPSQKSPSAPTSTAVLGDWEPPPQANTEPREQEDPRTGWPLDEISAKCCTGDRESYENQKEERTCPTQGQNSQSWKNEDLHQQFTQLLLLHKPHPRGHEPLLRESWHHEVVEKHGQLIEVQDLFGPSLNTQEEPHTVILQGTAGIGKSTLARQVRRAWEQGQLYKDRFRHVFYLDCRELAPSKMVSLAELITKDWAAPLAHIRQILSQPQQLLFILDGLDEPKWVFEEQTSELCLHWSQQQSVQTLLGSLLGRTILPEVSLLITARTAALGKLIPSLKQPRWVEVLGFSEAGRKDFFYKYFPDENQAARAFSMVESNHGLLTMCLRPWVSRLVCTCLKLQMEQGEELALTSQTTTALCLHYLSQALPAQPLGTQLRALCSLAADSTWQGKTLFSSGDLRKHGLDGAIISIFLKTSVLQKHPTFLSYSFSHLCFQEFLAAVFCALGGQEEGSDDNPDSIRGVKKLLEVYGRRDLFGMPTTHFLFGLLSEHGAREIENIFNCQLSQKPKWELLRWVEEEVQPKDSSSETYSLELLHCLYEIQDEAFLTQAMAHFQGARMCVHTDMELLVFSFCLKFCHSVKSLQVNDGSQHAQVLRPLSVVLFRWVSITDACWQDLFSILGVTRSLQELDISRNSLSHSAVQSLCEALRHPRCHLETLRLVSCGLTSSCCQDLASVLSATSSLTELDLRQNDLGSLGIRLLCEGLRHPSCQLKLLRLDQTDLSDEVSRELRALEGEKPQLLIASRWNQSVTIPIEGQDGGEMSNNTSSLKRQRSEAEKSSSQVAQVKPFCLSSDSLRGLHMQLLGTDDDFWGPRGPVATKTVDEERSLYQVHFPVAGSYHWPKTGLRFVVRGAVTIEIEFCAWDQFWDGTVLQHSWMVAGPLFNIKAEPGAVEAVYLPHFVALQEGHVDTSVFQVAHFKEERMLLEKPARVEPSSAVLENPSFSPMGLLLRMIHAALSFIPITSTVLLYYHLHPEEITFHLYLIPSDCSIQKAIDDEEKKFQFVRLHKPPPLTALYMGSRYTVSSSKNLEIIPEELELCYRSPGQSQLFSEFYVGHLGSGIRLEMRDKKDRIVVWKTLVKAGDLKLATMLVPPDLTASPLSSIHLLSDVPDHLHFVDRHREQLVARVTLVDPVLDKLHGHMLSEEQYERVRAEATKPDQMRKLFSFSQSWDWTCKDRLYRALKETHPFLIVELWEKWGGRGGQGAPDNLGI</sequence>
<dbReference type="Gene3D" id="1.10.533.10">
    <property type="entry name" value="Death Domain, Fas"/>
    <property type="match status" value="2"/>
</dbReference>
<keyword evidence="4" id="KW-0963">Cytoplasm</keyword>
<dbReference type="GO" id="GO:0061702">
    <property type="term" value="C:canonical inflammasome complex"/>
    <property type="evidence" value="ECO:0007669"/>
    <property type="project" value="UniProtKB-SubCell"/>
</dbReference>
<evidence type="ECO:0000256" key="5">
    <source>
        <dbReference type="ARBA" id="ARBA00022588"/>
    </source>
</evidence>
<evidence type="ECO:0000256" key="15">
    <source>
        <dbReference type="SAM" id="MobiDB-lite"/>
    </source>
</evidence>